<dbReference type="AlphaFoldDB" id="A0AAP9HCR0"/>
<keyword evidence="4" id="KW-1185">Reference proteome</keyword>
<organism evidence="3 4">
    <name type="scientific">Gemella morbillorum</name>
    <dbReference type="NCBI Taxonomy" id="29391"/>
    <lineage>
        <taxon>Bacteria</taxon>
        <taxon>Bacillati</taxon>
        <taxon>Bacillota</taxon>
        <taxon>Bacilli</taxon>
        <taxon>Bacillales</taxon>
        <taxon>Gemellaceae</taxon>
        <taxon>Gemella</taxon>
    </lineage>
</organism>
<feature type="domain" description="DUF1648" evidence="2">
    <location>
        <begin position="12"/>
        <end position="52"/>
    </location>
</feature>
<dbReference type="InterPro" id="IPR012867">
    <property type="entry name" value="DUF1648"/>
</dbReference>
<proteinExistence type="predicted"/>
<dbReference type="Pfam" id="PF07853">
    <property type="entry name" value="DUF1648"/>
    <property type="match status" value="1"/>
</dbReference>
<evidence type="ECO:0000256" key="1">
    <source>
        <dbReference type="SAM" id="Phobius"/>
    </source>
</evidence>
<sequence>MKKRFLKDVLVLVGIMFVIFIVCIFLPEQIPVHFNAKGIPDMFANKYYLLFAAVIPYSAYWKFVRGRKNKINLFNG</sequence>
<evidence type="ECO:0000259" key="2">
    <source>
        <dbReference type="Pfam" id="PF07853"/>
    </source>
</evidence>
<protein>
    <submittedName>
        <fullName evidence="3">DUF1648 domain-containing protein</fullName>
    </submittedName>
</protein>
<dbReference type="Proteomes" id="UP000425411">
    <property type="component" value="Chromosome"/>
</dbReference>
<reference evidence="3 4" key="1">
    <citation type="submission" date="2019-11" db="EMBL/GenBank/DDBJ databases">
        <title>FDA dAtabase for Regulatory Grade micrObial Sequences (FDA-ARGOS): Supporting development and validation of Infectious Disease Dx tests.</title>
        <authorList>
            <person name="Turner S."/>
            <person name="Byrd R."/>
            <person name="Tallon L."/>
            <person name="Sadzewicz L."/>
            <person name="Vavikolanu K."/>
            <person name="Mehta A."/>
            <person name="Aluvathingal J."/>
            <person name="Nadendla S."/>
            <person name="Myers T."/>
            <person name="Yan Y."/>
            <person name="Sichtig H."/>
        </authorList>
    </citation>
    <scope>NUCLEOTIDE SEQUENCE [LARGE SCALE GENOMIC DNA]</scope>
    <source>
        <strain evidence="3 4">FDAARGOS_741</strain>
    </source>
</reference>
<keyword evidence="1" id="KW-0812">Transmembrane</keyword>
<feature type="transmembrane region" description="Helical" evidence="1">
    <location>
        <begin position="9"/>
        <end position="27"/>
    </location>
</feature>
<accession>A0AAP9HCR0</accession>
<feature type="transmembrane region" description="Helical" evidence="1">
    <location>
        <begin position="47"/>
        <end position="64"/>
    </location>
</feature>
<keyword evidence="1" id="KW-1133">Transmembrane helix</keyword>
<evidence type="ECO:0000313" key="3">
    <source>
        <dbReference type="EMBL" id="QGS08841.1"/>
    </source>
</evidence>
<name>A0AAP9HCR0_9BACL</name>
<dbReference type="RefSeq" id="WP_004633153.1">
    <property type="nucleotide sequence ID" value="NZ_CP046314.1"/>
</dbReference>
<dbReference type="EMBL" id="CP046314">
    <property type="protein sequence ID" value="QGS08841.1"/>
    <property type="molecule type" value="Genomic_DNA"/>
</dbReference>
<gene>
    <name evidence="3" type="ORF">FOC49_02555</name>
</gene>
<keyword evidence="1" id="KW-0472">Membrane</keyword>
<evidence type="ECO:0000313" key="4">
    <source>
        <dbReference type="Proteomes" id="UP000425411"/>
    </source>
</evidence>